<organism evidence="2 3">
    <name type="scientific">Cucumis melo var. makuwa</name>
    <name type="common">Oriental melon</name>
    <dbReference type="NCBI Taxonomy" id="1194695"/>
    <lineage>
        <taxon>Eukaryota</taxon>
        <taxon>Viridiplantae</taxon>
        <taxon>Streptophyta</taxon>
        <taxon>Embryophyta</taxon>
        <taxon>Tracheophyta</taxon>
        <taxon>Spermatophyta</taxon>
        <taxon>Magnoliopsida</taxon>
        <taxon>eudicotyledons</taxon>
        <taxon>Gunneridae</taxon>
        <taxon>Pentapetalae</taxon>
        <taxon>rosids</taxon>
        <taxon>fabids</taxon>
        <taxon>Cucurbitales</taxon>
        <taxon>Cucurbitaceae</taxon>
        <taxon>Benincaseae</taxon>
        <taxon>Cucumis</taxon>
    </lineage>
</organism>
<reference evidence="2 3" key="1">
    <citation type="submission" date="2019-08" db="EMBL/GenBank/DDBJ databases">
        <title>Draft genome sequences of two oriental melons (Cucumis melo L. var makuwa).</title>
        <authorList>
            <person name="Kwon S.-Y."/>
        </authorList>
    </citation>
    <scope>NUCLEOTIDE SEQUENCE [LARGE SCALE GENOMIC DNA]</scope>
    <source>
        <strain evidence="3">cv. Chang Bougi</strain>
        <tissue evidence="2">Leaf</tissue>
    </source>
</reference>
<dbReference type="InterPro" id="IPR043502">
    <property type="entry name" value="DNA/RNA_pol_sf"/>
</dbReference>
<dbReference type="PANTHER" id="PTHR33064:SF40">
    <property type="entry name" value="REVERSE TRANSCRIPTASE_RETROTRANSPOSON-DERIVED PROTEIN RNASE H-LIKE DOMAIN-CONTAINING PROTEIN"/>
    <property type="match status" value="1"/>
</dbReference>
<dbReference type="InterPro" id="IPR041577">
    <property type="entry name" value="RT_RNaseH_2"/>
</dbReference>
<dbReference type="Gene3D" id="3.10.20.370">
    <property type="match status" value="1"/>
</dbReference>
<evidence type="ECO:0000259" key="1">
    <source>
        <dbReference type="Pfam" id="PF17919"/>
    </source>
</evidence>
<dbReference type="EMBL" id="SSTD01009868">
    <property type="protein sequence ID" value="TYK13522.1"/>
    <property type="molecule type" value="Genomic_DNA"/>
</dbReference>
<sequence length="158" mass="18163">MKEWIASTSLIKLHSFLGLANYYRWFIEEFLRRATPLIELLKKGTTWRWPVECQTVFDDLKVTMTRGPVHGLVDVSKPFIVEIDTSDFTLGSILTQEGHPIAYESHKSNNTERRYTVFEKEILVVGHCLRALRQYLLGSPFVVKFDKLPSVTSSANLS</sequence>
<dbReference type="Gene3D" id="3.30.70.270">
    <property type="match status" value="1"/>
</dbReference>
<gene>
    <name evidence="2" type="ORF">E5676_scaffold1015G00030</name>
</gene>
<proteinExistence type="predicted"/>
<accession>A0A5D3CQ59</accession>
<dbReference type="FunFam" id="3.30.70.270:FF:000020">
    <property type="entry name" value="Transposon Tf2-6 polyprotein-like Protein"/>
    <property type="match status" value="1"/>
</dbReference>
<comment type="caution">
    <text evidence="2">The sequence shown here is derived from an EMBL/GenBank/DDBJ whole genome shotgun (WGS) entry which is preliminary data.</text>
</comment>
<feature type="domain" description="Reverse transcriptase/retrotransposon-derived protein RNase H-like" evidence="1">
    <location>
        <begin position="49"/>
        <end position="143"/>
    </location>
</feature>
<evidence type="ECO:0000313" key="3">
    <source>
        <dbReference type="Proteomes" id="UP000321947"/>
    </source>
</evidence>
<dbReference type="Pfam" id="PF17919">
    <property type="entry name" value="RT_RNaseH_2"/>
    <property type="match status" value="1"/>
</dbReference>
<protein>
    <submittedName>
        <fullName evidence="2">Polyprotein</fullName>
    </submittedName>
</protein>
<dbReference type="AlphaFoldDB" id="A0A5D3CQ59"/>
<name>A0A5D3CQ59_CUCMM</name>
<dbReference type="Proteomes" id="UP000321947">
    <property type="component" value="Unassembled WGS sequence"/>
</dbReference>
<evidence type="ECO:0000313" key="2">
    <source>
        <dbReference type="EMBL" id="TYK13522.1"/>
    </source>
</evidence>
<dbReference type="PANTHER" id="PTHR33064">
    <property type="entry name" value="POL PROTEIN"/>
    <property type="match status" value="1"/>
</dbReference>
<dbReference type="InterPro" id="IPR051320">
    <property type="entry name" value="Viral_Replic_Matur_Polypro"/>
</dbReference>
<dbReference type="InterPro" id="IPR043128">
    <property type="entry name" value="Rev_trsase/Diguanyl_cyclase"/>
</dbReference>
<dbReference type="SUPFAM" id="SSF56672">
    <property type="entry name" value="DNA/RNA polymerases"/>
    <property type="match status" value="1"/>
</dbReference>